<proteinExistence type="predicted"/>
<reference evidence="1 2" key="1">
    <citation type="submission" date="2014-01" db="EMBL/GenBank/DDBJ databases">
        <title>Development of a Comparative Genomic Fingerprinting Assay for High Resolution Genotyping of Arcobacter butzleri.</title>
        <authorList>
            <person name="Webb A.L."/>
            <person name="Inglis G.D."/>
            <person name="Kruczkiewicz P."/>
            <person name="Selinger L.B."/>
            <person name="Taboada E.N."/>
        </authorList>
    </citation>
    <scope>NUCLEOTIDE SEQUENCE [LARGE SCALE GENOMIC DNA]</scope>
    <source>
        <strain evidence="1 2">L348</strain>
    </source>
</reference>
<organism evidence="1 2">
    <name type="scientific">Aliarcobacter butzleri L348</name>
    <dbReference type="NCBI Taxonomy" id="1447256"/>
    <lineage>
        <taxon>Bacteria</taxon>
        <taxon>Pseudomonadati</taxon>
        <taxon>Campylobacterota</taxon>
        <taxon>Epsilonproteobacteria</taxon>
        <taxon>Campylobacterales</taxon>
        <taxon>Arcobacteraceae</taxon>
        <taxon>Aliarcobacter</taxon>
    </lineage>
</organism>
<sequence length="72" mass="8405">MKKQEFDETLKKIGLSRQEFADMTELAYSTIGNWHDEKKPVPGWVKSWLDNYVKAKNMDKVVEAVKPYIGDK</sequence>
<dbReference type="RefSeq" id="WP_046996594.1">
    <property type="nucleotide sequence ID" value="NZ_JAIQ01000083.1"/>
</dbReference>
<dbReference type="EMBL" id="JAIQ01000083">
    <property type="protein sequence ID" value="KLE00586.1"/>
    <property type="molecule type" value="Genomic_DNA"/>
</dbReference>
<dbReference type="AlphaFoldDB" id="A0A0G9K267"/>
<dbReference type="PATRIC" id="fig|1447256.3.peg.1044"/>
<evidence type="ECO:0000313" key="1">
    <source>
        <dbReference type="EMBL" id="KLE00586.1"/>
    </source>
</evidence>
<name>A0A0G9K267_9BACT</name>
<evidence type="ECO:0000313" key="2">
    <source>
        <dbReference type="Proteomes" id="UP000035514"/>
    </source>
</evidence>
<comment type="caution">
    <text evidence="1">The sequence shown here is derived from an EMBL/GenBank/DDBJ whole genome shotgun (WGS) entry which is preliminary data.</text>
</comment>
<protein>
    <submittedName>
        <fullName evidence="1">Uncharacterized protein</fullName>
    </submittedName>
</protein>
<dbReference type="Proteomes" id="UP000035514">
    <property type="component" value="Unassembled WGS sequence"/>
</dbReference>
<accession>A0A0G9K267</accession>
<gene>
    <name evidence="1" type="ORF">AA20_05375</name>
</gene>